<dbReference type="AlphaFoldDB" id="A0A2P2NL38"/>
<dbReference type="Gene3D" id="3.40.30.10">
    <property type="entry name" value="Glutaredoxin"/>
    <property type="match status" value="1"/>
</dbReference>
<dbReference type="SUPFAM" id="SSF52833">
    <property type="entry name" value="Thioredoxin-like"/>
    <property type="match status" value="1"/>
</dbReference>
<reference evidence="6" key="1">
    <citation type="submission" date="2018-02" db="EMBL/GenBank/DDBJ databases">
        <title>Rhizophora mucronata_Transcriptome.</title>
        <authorList>
            <person name="Meera S.P."/>
            <person name="Sreeshan A."/>
            <person name="Augustine A."/>
        </authorList>
    </citation>
    <scope>NUCLEOTIDE SEQUENCE</scope>
    <source>
        <tissue evidence="6">Leaf</tissue>
    </source>
</reference>
<protein>
    <submittedName>
        <fullName evidence="6">Glutaredoxin grx</fullName>
    </submittedName>
</protein>
<evidence type="ECO:0000256" key="4">
    <source>
        <dbReference type="ARBA" id="ARBA00023284"/>
    </source>
</evidence>
<keyword evidence="4" id="KW-0676">Redox-active center</keyword>
<accession>A0A2P2NL38</accession>
<name>A0A2P2NL38_RHIMU</name>
<dbReference type="InterPro" id="IPR036249">
    <property type="entry name" value="Thioredoxin-like_sf"/>
</dbReference>
<organism evidence="6">
    <name type="scientific">Rhizophora mucronata</name>
    <name type="common">Asiatic mangrove</name>
    <dbReference type="NCBI Taxonomy" id="61149"/>
    <lineage>
        <taxon>Eukaryota</taxon>
        <taxon>Viridiplantae</taxon>
        <taxon>Streptophyta</taxon>
        <taxon>Embryophyta</taxon>
        <taxon>Tracheophyta</taxon>
        <taxon>Spermatophyta</taxon>
        <taxon>Magnoliopsida</taxon>
        <taxon>eudicotyledons</taxon>
        <taxon>Gunneridae</taxon>
        <taxon>Pentapetalae</taxon>
        <taxon>rosids</taxon>
        <taxon>fabids</taxon>
        <taxon>Malpighiales</taxon>
        <taxon>Rhizophoraceae</taxon>
        <taxon>Rhizophora</taxon>
    </lineage>
</organism>
<dbReference type="PANTHER" id="PTHR10168">
    <property type="entry name" value="GLUTAREDOXIN"/>
    <property type="match status" value="1"/>
</dbReference>
<dbReference type="Pfam" id="PF00462">
    <property type="entry name" value="Glutaredoxin"/>
    <property type="match status" value="1"/>
</dbReference>
<dbReference type="InterPro" id="IPR011905">
    <property type="entry name" value="GlrX-like_pln_2"/>
</dbReference>
<sequence length="104" mass="11573">MDAVNRFVKDKPLVIFTKSNCCMSHSIHSLMSGFGAYPTVFELDRIPNGPEIERALVQMGCQPSVPAVFIGQKLVGGERQVMSLHVRNQLVPLLMDAGAMWVWK</sequence>
<evidence type="ECO:0000256" key="3">
    <source>
        <dbReference type="ARBA" id="ARBA00022490"/>
    </source>
</evidence>
<evidence type="ECO:0000313" key="6">
    <source>
        <dbReference type="EMBL" id="MBX43173.1"/>
    </source>
</evidence>
<feature type="domain" description="Glutaredoxin" evidence="5">
    <location>
        <begin position="14"/>
        <end position="75"/>
    </location>
</feature>
<comment type="subcellular location">
    <subcellularLocation>
        <location evidence="1">Cytoplasm</location>
    </subcellularLocation>
</comment>
<dbReference type="EMBL" id="GGEC01062689">
    <property type="protein sequence ID" value="MBX43173.1"/>
    <property type="molecule type" value="Transcribed_RNA"/>
</dbReference>
<proteinExistence type="inferred from homology"/>
<dbReference type="NCBIfam" id="TIGR02189">
    <property type="entry name" value="GlrX-like_plant"/>
    <property type="match status" value="1"/>
</dbReference>
<dbReference type="InterPro" id="IPR002109">
    <property type="entry name" value="Glutaredoxin"/>
</dbReference>
<comment type="similarity">
    <text evidence="2">Belongs to the glutaredoxin family. CC-type subfamily.</text>
</comment>
<evidence type="ECO:0000256" key="2">
    <source>
        <dbReference type="ARBA" id="ARBA00007568"/>
    </source>
</evidence>
<dbReference type="CDD" id="cd03419">
    <property type="entry name" value="GRX_GRXh_1_2_like"/>
    <property type="match status" value="1"/>
</dbReference>
<evidence type="ECO:0000259" key="5">
    <source>
        <dbReference type="Pfam" id="PF00462"/>
    </source>
</evidence>
<keyword evidence="3" id="KW-0963">Cytoplasm</keyword>
<evidence type="ECO:0000256" key="1">
    <source>
        <dbReference type="ARBA" id="ARBA00004496"/>
    </source>
</evidence>
<dbReference type="PROSITE" id="PS51354">
    <property type="entry name" value="GLUTAREDOXIN_2"/>
    <property type="match status" value="1"/>
</dbReference>
<dbReference type="GO" id="GO:0005737">
    <property type="term" value="C:cytoplasm"/>
    <property type="evidence" value="ECO:0007669"/>
    <property type="project" value="UniProtKB-SubCell"/>
</dbReference>